<gene>
    <name evidence="2" type="ORF">CUNI_LOCUS4126</name>
</gene>
<keyword evidence="3" id="KW-1185">Reference proteome</keyword>
<feature type="compositionally biased region" description="Basic and acidic residues" evidence="1">
    <location>
        <begin position="33"/>
        <end position="42"/>
    </location>
</feature>
<sequence length="131" mass="14575">MLIVHGVSSAQITEDTPMAVKPQKNTKKRTKVDKRTGTGDKARNRKTGSVKKEKVQPAIGSFSPTTAPDSQTPLKSQEGSYLEEPLLQHQSQIFVFSTQLANEAAESVKCGHCKNIIHYHMEHPNTKQFMQ</sequence>
<dbReference type="Proteomes" id="UP000678393">
    <property type="component" value="Unassembled WGS sequence"/>
</dbReference>
<comment type="caution">
    <text evidence="2">The sequence shown here is derived from an EMBL/GenBank/DDBJ whole genome shotgun (WGS) entry which is preliminary data.</text>
</comment>
<evidence type="ECO:0000256" key="1">
    <source>
        <dbReference type="SAM" id="MobiDB-lite"/>
    </source>
</evidence>
<feature type="compositionally biased region" description="Polar residues" evidence="1">
    <location>
        <begin position="62"/>
        <end position="79"/>
    </location>
</feature>
<evidence type="ECO:0000313" key="2">
    <source>
        <dbReference type="EMBL" id="CAG5118568.1"/>
    </source>
</evidence>
<proteinExistence type="predicted"/>
<name>A0A8S3YQ51_9EUPU</name>
<organism evidence="2 3">
    <name type="scientific">Candidula unifasciata</name>
    <dbReference type="NCBI Taxonomy" id="100452"/>
    <lineage>
        <taxon>Eukaryota</taxon>
        <taxon>Metazoa</taxon>
        <taxon>Spiralia</taxon>
        <taxon>Lophotrochozoa</taxon>
        <taxon>Mollusca</taxon>
        <taxon>Gastropoda</taxon>
        <taxon>Heterobranchia</taxon>
        <taxon>Euthyneura</taxon>
        <taxon>Panpulmonata</taxon>
        <taxon>Eupulmonata</taxon>
        <taxon>Stylommatophora</taxon>
        <taxon>Helicina</taxon>
        <taxon>Helicoidea</taxon>
        <taxon>Geomitridae</taxon>
        <taxon>Candidula</taxon>
    </lineage>
</organism>
<evidence type="ECO:0000313" key="3">
    <source>
        <dbReference type="Proteomes" id="UP000678393"/>
    </source>
</evidence>
<feature type="non-terminal residue" evidence="2">
    <location>
        <position position="131"/>
    </location>
</feature>
<feature type="region of interest" description="Disordered" evidence="1">
    <location>
        <begin position="13"/>
        <end position="82"/>
    </location>
</feature>
<dbReference type="EMBL" id="CAJHNH020000572">
    <property type="protein sequence ID" value="CAG5118568.1"/>
    <property type="molecule type" value="Genomic_DNA"/>
</dbReference>
<reference evidence="2" key="1">
    <citation type="submission" date="2021-04" db="EMBL/GenBank/DDBJ databases">
        <authorList>
            <consortium name="Molecular Ecology Group"/>
        </authorList>
    </citation>
    <scope>NUCLEOTIDE SEQUENCE</scope>
</reference>
<protein>
    <submittedName>
        <fullName evidence="2">Uncharacterized protein</fullName>
    </submittedName>
</protein>
<accession>A0A8S3YQ51</accession>
<dbReference type="OrthoDB" id="7668649at2759"/>
<dbReference type="AlphaFoldDB" id="A0A8S3YQ51"/>